<dbReference type="AlphaFoldDB" id="A0A1I4RVA3"/>
<dbReference type="Proteomes" id="UP000199556">
    <property type="component" value="Unassembled WGS sequence"/>
</dbReference>
<evidence type="ECO:0000259" key="2">
    <source>
        <dbReference type="Pfam" id="PF18145"/>
    </source>
</evidence>
<proteinExistence type="predicted"/>
<feature type="domain" description="SMODS-associated and fused to various effectors" evidence="2">
    <location>
        <begin position="94"/>
        <end position="159"/>
    </location>
</feature>
<dbReference type="InterPro" id="IPR040836">
    <property type="entry name" value="SAVED"/>
</dbReference>
<keyword evidence="1" id="KW-1133">Transmembrane helix</keyword>
<evidence type="ECO:0000313" key="4">
    <source>
        <dbReference type="Proteomes" id="UP000199556"/>
    </source>
</evidence>
<gene>
    <name evidence="3" type="ORF">SAMN05421721_1103</name>
</gene>
<accession>A0A1I4RVA3</accession>
<keyword evidence="1" id="KW-0812">Transmembrane</keyword>
<dbReference type="Pfam" id="PF18145">
    <property type="entry name" value="SAVED"/>
    <property type="match status" value="1"/>
</dbReference>
<dbReference type="EMBL" id="FOUO01000010">
    <property type="protein sequence ID" value="SFM56111.1"/>
    <property type="molecule type" value="Genomic_DNA"/>
</dbReference>
<dbReference type="NCBIfam" id="NF033611">
    <property type="entry name" value="SAVED"/>
    <property type="match status" value="1"/>
</dbReference>
<dbReference type="STRING" id="195064.SAMN05421721_1103"/>
<organism evidence="3 4">
    <name type="scientific">Ectothiorhodospira mobilis</name>
    <dbReference type="NCBI Taxonomy" id="195064"/>
    <lineage>
        <taxon>Bacteria</taxon>
        <taxon>Pseudomonadati</taxon>
        <taxon>Pseudomonadota</taxon>
        <taxon>Gammaproteobacteria</taxon>
        <taxon>Chromatiales</taxon>
        <taxon>Ectothiorhodospiraceae</taxon>
        <taxon>Ectothiorhodospira</taxon>
    </lineage>
</organism>
<feature type="transmembrane region" description="Helical" evidence="1">
    <location>
        <begin position="12"/>
        <end position="31"/>
    </location>
</feature>
<evidence type="ECO:0000256" key="1">
    <source>
        <dbReference type="SAM" id="Phobius"/>
    </source>
</evidence>
<dbReference type="RefSeq" id="WP_090485794.1">
    <property type="nucleotide sequence ID" value="NZ_FOUO01000010.1"/>
</dbReference>
<reference evidence="3 4" key="1">
    <citation type="submission" date="2016-10" db="EMBL/GenBank/DDBJ databases">
        <authorList>
            <person name="de Groot N.N."/>
        </authorList>
    </citation>
    <scope>NUCLEOTIDE SEQUENCE [LARGE SCALE GENOMIC DNA]</scope>
    <source>
        <strain evidence="3 4">DSM 4180</strain>
    </source>
</reference>
<name>A0A1I4RVA3_ECTMO</name>
<evidence type="ECO:0000313" key="3">
    <source>
        <dbReference type="EMBL" id="SFM56111.1"/>
    </source>
</evidence>
<keyword evidence="1" id="KW-0472">Membrane</keyword>
<protein>
    <recommendedName>
        <fullName evidence="2">SMODS-associated and fused to various effectors domain-containing protein</fullName>
    </recommendedName>
</protein>
<sequence length="168" mass="19292">MIETLYGVLDWTSIIIGILTVIPVLLTYYELTMGRRRRHQRWFQEARHETGSRAAILEVDLLPDRDTDVAVKRFATQDAELGAIPDERHFRIHRKERLSPEDMPGFVRELREQLAEIGLAGCDTVHLFYAGPAVAAATVGAELSNQFRVLIYQHQHSEYINFGPLRHI</sequence>
<keyword evidence="4" id="KW-1185">Reference proteome</keyword>